<dbReference type="EMBL" id="LT670844">
    <property type="protein sequence ID" value="SHL99819.1"/>
    <property type="molecule type" value="Genomic_DNA"/>
</dbReference>
<feature type="compositionally biased region" description="Polar residues" evidence="1">
    <location>
        <begin position="326"/>
        <end position="335"/>
    </location>
</feature>
<evidence type="ECO:0000313" key="4">
    <source>
        <dbReference type="EMBL" id="SHL99819.1"/>
    </source>
</evidence>
<dbReference type="AlphaFoldDB" id="A0A1M7F7Y8"/>
<keyword evidence="2" id="KW-0472">Membrane</keyword>
<dbReference type="InterPro" id="IPR036680">
    <property type="entry name" value="SPOR-like_sf"/>
</dbReference>
<dbReference type="Gene3D" id="3.30.70.1070">
    <property type="entry name" value="Sporulation related repeat"/>
    <property type="match status" value="1"/>
</dbReference>
<evidence type="ECO:0000256" key="2">
    <source>
        <dbReference type="SAM" id="Phobius"/>
    </source>
</evidence>
<feature type="compositionally biased region" description="Basic and acidic residues" evidence="1">
    <location>
        <begin position="278"/>
        <end position="288"/>
    </location>
</feature>
<feature type="region of interest" description="Disordered" evidence="1">
    <location>
        <begin position="248"/>
        <end position="432"/>
    </location>
</feature>
<evidence type="ECO:0000256" key="1">
    <source>
        <dbReference type="SAM" id="MobiDB-lite"/>
    </source>
</evidence>
<dbReference type="RefSeq" id="WP_079544399.1">
    <property type="nucleotide sequence ID" value="NZ_LT670844.1"/>
</dbReference>
<keyword evidence="2" id="KW-1133">Transmembrane helix</keyword>
<dbReference type="GO" id="GO:0042834">
    <property type="term" value="F:peptidoglycan binding"/>
    <property type="evidence" value="ECO:0007669"/>
    <property type="project" value="InterPro"/>
</dbReference>
<organism evidence="4 5">
    <name type="scientific">Bradyrhizobium lablabi</name>
    <dbReference type="NCBI Taxonomy" id="722472"/>
    <lineage>
        <taxon>Bacteria</taxon>
        <taxon>Pseudomonadati</taxon>
        <taxon>Pseudomonadota</taxon>
        <taxon>Alphaproteobacteria</taxon>
        <taxon>Hyphomicrobiales</taxon>
        <taxon>Nitrobacteraceae</taxon>
        <taxon>Bradyrhizobium</taxon>
    </lineage>
</organism>
<sequence length="510" mass="53765">MADRYQDRPFPADDGYDRGGDPRAPARGESDPLAELARLIGQTDPFGTTGRANQPAPSRTAARDPYERDAYERDAYEDQPPQAEPDEPPPAGPPPWMQRANRQEIPRQEIPRQEIPRQEIPRHEVPQQDYPSAVHPLQRYATPRAAPEPVYEPEPAYDDAEHEADPSRYDEALYGQLDTGEHQPQQAYADDPYTYQDGYDDGAEEVAPKRRGGMFTVVVVLALAVVGTGAAFAYRTYVGTPRSGEPPIIRADAGPTKIVPAPSDGSAKVPDRMSAGDGTEKIVPREEAPVDVNSRAGQAGPRVVFPPLNQNGNPPSAASVAPTGSALATNGTLPNNEPRKIKTLSVHGDQPDGAATPAAAAPPPPAAPGAKPVTTAKTTAAPRNPPSSANASANGPLSLVPGGQPAPAAPPTRIAATNPVQTAPSGGGGSYLVQVSSQKNEADAQASYRALQGKFPSVLGSRSPVIKRADLGDKGVYYRAMVGPFDSSEEAAQFCGSLKTAGGQCVVQRN</sequence>
<feature type="compositionally biased region" description="Low complexity" evidence="1">
    <location>
        <begin position="368"/>
        <end position="394"/>
    </location>
</feature>
<dbReference type="PROSITE" id="PS51724">
    <property type="entry name" value="SPOR"/>
    <property type="match status" value="1"/>
</dbReference>
<dbReference type="Pfam" id="PF05036">
    <property type="entry name" value="SPOR"/>
    <property type="match status" value="1"/>
</dbReference>
<feature type="compositionally biased region" description="Basic and acidic residues" evidence="1">
    <location>
        <begin position="101"/>
        <end position="126"/>
    </location>
</feature>
<gene>
    <name evidence="4" type="ORF">SAMN05444159_7407</name>
</gene>
<name>A0A1M7F7Y8_9BRAD</name>
<reference evidence="4 5" key="1">
    <citation type="submission" date="2016-11" db="EMBL/GenBank/DDBJ databases">
        <authorList>
            <person name="Jaros S."/>
            <person name="Januszkiewicz K."/>
            <person name="Wedrychowicz H."/>
        </authorList>
    </citation>
    <scope>NUCLEOTIDE SEQUENCE [LARGE SCALE GENOMIC DNA]</scope>
    <source>
        <strain evidence="4 5">GAS499</strain>
    </source>
</reference>
<dbReference type="Proteomes" id="UP000189935">
    <property type="component" value="Chromosome I"/>
</dbReference>
<feature type="region of interest" description="Disordered" evidence="1">
    <location>
        <begin position="1"/>
        <end position="202"/>
    </location>
</feature>
<dbReference type="SUPFAM" id="SSF110997">
    <property type="entry name" value="Sporulation related repeat"/>
    <property type="match status" value="1"/>
</dbReference>
<evidence type="ECO:0000313" key="5">
    <source>
        <dbReference type="Proteomes" id="UP000189935"/>
    </source>
</evidence>
<feature type="compositionally biased region" description="Basic and acidic residues" evidence="1">
    <location>
        <begin position="1"/>
        <end position="30"/>
    </location>
</feature>
<keyword evidence="2" id="KW-0812">Transmembrane</keyword>
<feature type="compositionally biased region" description="Basic and acidic residues" evidence="1">
    <location>
        <begin position="61"/>
        <end position="76"/>
    </location>
</feature>
<dbReference type="OrthoDB" id="7338235at2"/>
<dbReference type="InterPro" id="IPR007730">
    <property type="entry name" value="SPOR-like_dom"/>
</dbReference>
<protein>
    <submittedName>
        <fullName evidence="4">Sporulation related domain-containing protein</fullName>
    </submittedName>
</protein>
<evidence type="ECO:0000259" key="3">
    <source>
        <dbReference type="PROSITE" id="PS51724"/>
    </source>
</evidence>
<feature type="transmembrane region" description="Helical" evidence="2">
    <location>
        <begin position="214"/>
        <end position="234"/>
    </location>
</feature>
<feature type="domain" description="SPOR" evidence="3">
    <location>
        <begin position="425"/>
        <end position="510"/>
    </location>
</feature>
<accession>A0A1M7F7Y8</accession>
<proteinExistence type="predicted"/>